<keyword evidence="2" id="KW-1185">Reference proteome</keyword>
<organism evidence="1 2">
    <name type="scientific">Ignicoccus pacificus DSM 13166</name>
    <dbReference type="NCBI Taxonomy" id="940294"/>
    <lineage>
        <taxon>Archaea</taxon>
        <taxon>Thermoproteota</taxon>
        <taxon>Thermoprotei</taxon>
        <taxon>Desulfurococcales</taxon>
        <taxon>Desulfurococcaceae</taxon>
        <taxon>Ignicoccus</taxon>
    </lineage>
</organism>
<dbReference type="EMBL" id="CP006868">
    <property type="protein sequence ID" value="UXD22676.1"/>
    <property type="molecule type" value="Genomic_DNA"/>
</dbReference>
<dbReference type="AlphaFoldDB" id="A0A977KCT3"/>
<name>A0A977KCT3_9CREN</name>
<dbReference type="KEGG" id="ipc:IPA_07245"/>
<protein>
    <submittedName>
        <fullName evidence="1">Uncharacterized protein</fullName>
    </submittedName>
</protein>
<reference evidence="1" key="1">
    <citation type="submission" date="2013-11" db="EMBL/GenBank/DDBJ databases">
        <title>Comparative genomics of Ignicoccus.</title>
        <authorList>
            <person name="Podar M."/>
        </authorList>
    </citation>
    <scope>NUCLEOTIDE SEQUENCE</scope>
    <source>
        <strain evidence="1">DSM 13166</strain>
    </source>
</reference>
<evidence type="ECO:0000313" key="1">
    <source>
        <dbReference type="EMBL" id="UXD22676.1"/>
    </source>
</evidence>
<evidence type="ECO:0000313" key="2">
    <source>
        <dbReference type="Proteomes" id="UP001063698"/>
    </source>
</evidence>
<gene>
    <name evidence="1" type="ORF">IPA_07245</name>
</gene>
<accession>A0A977KCT3</accession>
<dbReference type="Proteomes" id="UP001063698">
    <property type="component" value="Chromosome"/>
</dbReference>
<proteinExistence type="predicted"/>
<sequence>MLHDESRRGIRERDYVPKPAKLWSILNSVPPLP</sequence>